<protein>
    <submittedName>
        <fullName evidence="10">Unannotated protein</fullName>
    </submittedName>
</protein>
<name>A0A6J7QRS0_9ZZZZ</name>
<keyword evidence="4 7" id="KW-0812">Transmembrane</keyword>
<reference evidence="10" key="1">
    <citation type="submission" date="2020-05" db="EMBL/GenBank/DDBJ databases">
        <authorList>
            <person name="Chiriac C."/>
            <person name="Salcher M."/>
            <person name="Ghai R."/>
            <person name="Kavagutti S V."/>
        </authorList>
    </citation>
    <scope>NUCLEOTIDE SEQUENCE</scope>
</reference>
<sequence>MSLATLDTPADSPQVAGRSLWQITRARIRRDRTAMVCVWILVGFYAVALVAPLLMNLLGIDPYVLDSASISDNAGAPYGPWGGVSREHLLGVEWGTGRDILAQLLNGLRISLFIATVATVATVAIGTVLGIISGYVGGATDAIIGRTIDLIIAFPFLLLILALSGVLTQRLVELGIPDSSARIYYLIIVLSVFGWTYLARVIRGQVLSLREREFVESSVAMGSGTPRILFHEILPNLWAPILVYATLTLPAYIGTEAALAFLGVGVLPPDVTFGAMLANSVSYFNAVPSYLFIPGTLLAVLVVAFNLLGDAVRDALDPRAGRV</sequence>
<keyword evidence="3" id="KW-1003">Cell membrane</keyword>
<evidence type="ECO:0000256" key="4">
    <source>
        <dbReference type="ARBA" id="ARBA00022692"/>
    </source>
</evidence>
<evidence type="ECO:0000256" key="6">
    <source>
        <dbReference type="ARBA" id="ARBA00023136"/>
    </source>
</evidence>
<evidence type="ECO:0000259" key="8">
    <source>
        <dbReference type="PROSITE" id="PS50928"/>
    </source>
</evidence>
<evidence type="ECO:0000256" key="5">
    <source>
        <dbReference type="ARBA" id="ARBA00022989"/>
    </source>
</evidence>
<evidence type="ECO:0000256" key="3">
    <source>
        <dbReference type="ARBA" id="ARBA00022475"/>
    </source>
</evidence>
<evidence type="ECO:0000256" key="2">
    <source>
        <dbReference type="ARBA" id="ARBA00022448"/>
    </source>
</evidence>
<feature type="transmembrane region" description="Helical" evidence="7">
    <location>
        <begin position="237"/>
        <end position="267"/>
    </location>
</feature>
<dbReference type="InterPro" id="IPR025966">
    <property type="entry name" value="OppC_N"/>
</dbReference>
<dbReference type="InterPro" id="IPR035906">
    <property type="entry name" value="MetI-like_sf"/>
</dbReference>
<dbReference type="Pfam" id="PF00528">
    <property type="entry name" value="BPD_transp_1"/>
    <property type="match status" value="1"/>
</dbReference>
<dbReference type="EMBL" id="CAFBNF010000058">
    <property type="protein sequence ID" value="CAB4938897.1"/>
    <property type="molecule type" value="Genomic_DNA"/>
</dbReference>
<dbReference type="AlphaFoldDB" id="A0A6J7QRS0"/>
<evidence type="ECO:0000256" key="7">
    <source>
        <dbReference type="SAM" id="Phobius"/>
    </source>
</evidence>
<dbReference type="Gene3D" id="1.10.3720.10">
    <property type="entry name" value="MetI-like"/>
    <property type="match status" value="1"/>
</dbReference>
<accession>A0A6J7QRS0</accession>
<feature type="transmembrane region" description="Helical" evidence="7">
    <location>
        <begin position="110"/>
        <end position="136"/>
    </location>
</feature>
<proteinExistence type="predicted"/>
<evidence type="ECO:0000256" key="1">
    <source>
        <dbReference type="ARBA" id="ARBA00004651"/>
    </source>
</evidence>
<dbReference type="PROSITE" id="PS50928">
    <property type="entry name" value="ABC_TM1"/>
    <property type="match status" value="1"/>
</dbReference>
<dbReference type="PANTHER" id="PTHR43386:SF1">
    <property type="entry name" value="D,D-DIPEPTIDE TRANSPORT SYSTEM PERMEASE PROTEIN DDPC-RELATED"/>
    <property type="match status" value="1"/>
</dbReference>
<organism evidence="10">
    <name type="scientific">freshwater metagenome</name>
    <dbReference type="NCBI Taxonomy" id="449393"/>
    <lineage>
        <taxon>unclassified sequences</taxon>
        <taxon>metagenomes</taxon>
        <taxon>ecological metagenomes</taxon>
    </lineage>
</organism>
<gene>
    <name evidence="9" type="ORF">UFOPK3773_00726</name>
    <name evidence="10" type="ORF">UFOPK3992_01633</name>
</gene>
<dbReference type="InterPro" id="IPR000515">
    <property type="entry name" value="MetI-like"/>
</dbReference>
<dbReference type="SUPFAM" id="SSF161098">
    <property type="entry name" value="MetI-like"/>
    <property type="match status" value="1"/>
</dbReference>
<keyword evidence="2" id="KW-0813">Transport</keyword>
<feature type="transmembrane region" description="Helical" evidence="7">
    <location>
        <begin position="34"/>
        <end position="55"/>
    </location>
</feature>
<dbReference type="InterPro" id="IPR050366">
    <property type="entry name" value="BP-dependent_transpt_permease"/>
</dbReference>
<keyword evidence="6 7" id="KW-0472">Membrane</keyword>
<dbReference type="CDD" id="cd06261">
    <property type="entry name" value="TM_PBP2"/>
    <property type="match status" value="1"/>
</dbReference>
<feature type="transmembrane region" description="Helical" evidence="7">
    <location>
        <begin position="183"/>
        <end position="202"/>
    </location>
</feature>
<dbReference type="GO" id="GO:0055085">
    <property type="term" value="P:transmembrane transport"/>
    <property type="evidence" value="ECO:0007669"/>
    <property type="project" value="InterPro"/>
</dbReference>
<dbReference type="GO" id="GO:0005886">
    <property type="term" value="C:plasma membrane"/>
    <property type="evidence" value="ECO:0007669"/>
    <property type="project" value="UniProtKB-SubCell"/>
</dbReference>
<feature type="transmembrane region" description="Helical" evidence="7">
    <location>
        <begin position="287"/>
        <end position="309"/>
    </location>
</feature>
<feature type="transmembrane region" description="Helical" evidence="7">
    <location>
        <begin position="148"/>
        <end position="171"/>
    </location>
</feature>
<feature type="domain" description="ABC transmembrane type-1" evidence="8">
    <location>
        <begin position="108"/>
        <end position="309"/>
    </location>
</feature>
<dbReference type="Pfam" id="PF12911">
    <property type="entry name" value="OppC_N"/>
    <property type="match status" value="1"/>
</dbReference>
<dbReference type="PANTHER" id="PTHR43386">
    <property type="entry name" value="OLIGOPEPTIDE TRANSPORT SYSTEM PERMEASE PROTEIN APPC"/>
    <property type="match status" value="1"/>
</dbReference>
<keyword evidence="5 7" id="KW-1133">Transmembrane helix</keyword>
<dbReference type="EMBL" id="CAFBOZ010000271">
    <property type="protein sequence ID" value="CAB5019651.1"/>
    <property type="molecule type" value="Genomic_DNA"/>
</dbReference>
<evidence type="ECO:0000313" key="9">
    <source>
        <dbReference type="EMBL" id="CAB4938897.1"/>
    </source>
</evidence>
<evidence type="ECO:0000313" key="10">
    <source>
        <dbReference type="EMBL" id="CAB5019651.1"/>
    </source>
</evidence>
<comment type="subcellular location">
    <subcellularLocation>
        <location evidence="1">Cell membrane</location>
        <topology evidence="1">Multi-pass membrane protein</topology>
    </subcellularLocation>
</comment>